<dbReference type="eggNOG" id="ENOG502RX97">
    <property type="taxonomic scope" value="Eukaryota"/>
</dbReference>
<sequence>MAKGRWAGLAVLAVLVSISFAAIPPTSDSYQLTWTNNDISKAVVDIRDVLTADLDNDGWVDVISVASYNDQVTWYRNLGNGTFGPQRLVGVIHAAFQGAVGDFDHDGWVDVAAGSTNDDSLVWFRNTGGGNFSAGIIVSTVHDEVRGLLAEDLDNDGFLDLVVSDYGNDRIVWYPNAHGAFNASSVQILPGLCDGPRQLAAGDLNGDGWLDIVAPCINEGRVLWWPSQGNGSFSSWQLIVQGLDKAQAVSVRDVDGDSAVDVVVGGDNSALFVQNRLASGHGFSTNLTIRLHDVRQIILEDFTQSGAPDMLFITGNEFFTWFLNLGNASFSSPLQISTGDLNSIAALDVDGDGWLDLVHASRRTTGLVWRRNAGSTDTVYTRRLFGEERTIFESDMDRPGPCATADFDQDGLVDALVASSVDGTVLWYKNLNNGSFGSARLVQESRGSGVAIVDTCDLNEDGLVDVLTASPTLSTLAWLSNLGNGRFSSPITIDSGASQICAMNVLDWNGDDHLDLLTAECGDGSVGWYRGFGNGSFGIRAVLHSANAAVSTIALAVGDIDQDSHRDLMVSDTSHAIVWCLRGLGQGAVAPAQALVAAGGPILYLDVADMDGDDLLDLVVGTLDYTISWFRNSLDAAWDHHGVILQGTTVSVVRGFWLQDIDMDGRVDVVAALSTTLRIVWLRNEGEDSFSTMLPISLLDRGASDVAFADINNDGRLDLVSTSAERSTLLWNPNFLLVREMWHSRPSSRPTAAHVMVAVQRLSSVPALTGHASNPMASVAWEEQAESEL</sequence>
<dbReference type="EMBL" id="CH991547">
    <property type="protein sequence ID" value="EDQ90685.1"/>
    <property type="molecule type" value="Genomic_DNA"/>
</dbReference>
<dbReference type="InterPro" id="IPR028994">
    <property type="entry name" value="Integrin_alpha_N"/>
</dbReference>
<evidence type="ECO:0000313" key="3">
    <source>
        <dbReference type="EMBL" id="EDQ90685.1"/>
    </source>
</evidence>
<organism evidence="3 4">
    <name type="scientific">Monosiga brevicollis</name>
    <name type="common">Choanoflagellate</name>
    <dbReference type="NCBI Taxonomy" id="81824"/>
    <lineage>
        <taxon>Eukaryota</taxon>
        <taxon>Choanoflagellata</taxon>
        <taxon>Craspedida</taxon>
        <taxon>Salpingoecidae</taxon>
        <taxon>Monosiga</taxon>
    </lineage>
</organism>
<gene>
    <name evidence="3" type="ORF">MONBRDRAFT_7129</name>
</gene>
<dbReference type="Pfam" id="PF13517">
    <property type="entry name" value="FG-GAP_3"/>
    <property type="match status" value="6"/>
</dbReference>
<dbReference type="Proteomes" id="UP000001357">
    <property type="component" value="Unassembled WGS sequence"/>
</dbReference>
<evidence type="ECO:0008006" key="5">
    <source>
        <dbReference type="Google" id="ProtNLM"/>
    </source>
</evidence>
<dbReference type="RefSeq" id="XP_001744736.1">
    <property type="nucleotide sequence ID" value="XM_001744684.1"/>
</dbReference>
<dbReference type="AlphaFoldDB" id="A9UW07"/>
<feature type="chain" id="PRO_5002744770" description="VCBS repeat-containing protein" evidence="2">
    <location>
        <begin position="22"/>
        <end position="789"/>
    </location>
</feature>
<dbReference type="PANTHER" id="PTHR45460">
    <property type="entry name" value="SIMILAR TO CYSTEINE PROTEINASE"/>
    <property type="match status" value="1"/>
</dbReference>
<dbReference type="Gene3D" id="2.130.10.130">
    <property type="entry name" value="Integrin alpha, N-terminal"/>
    <property type="match status" value="4"/>
</dbReference>
<name>A9UW07_MONBE</name>
<reference evidence="3 4" key="1">
    <citation type="journal article" date="2008" name="Nature">
        <title>The genome of the choanoflagellate Monosiga brevicollis and the origin of metazoans.</title>
        <authorList>
            <consortium name="JGI Sequencing"/>
            <person name="King N."/>
            <person name="Westbrook M.J."/>
            <person name="Young S.L."/>
            <person name="Kuo A."/>
            <person name="Abedin M."/>
            <person name="Chapman J."/>
            <person name="Fairclough S."/>
            <person name="Hellsten U."/>
            <person name="Isogai Y."/>
            <person name="Letunic I."/>
            <person name="Marr M."/>
            <person name="Pincus D."/>
            <person name="Putnam N."/>
            <person name="Rokas A."/>
            <person name="Wright K.J."/>
            <person name="Zuzow R."/>
            <person name="Dirks W."/>
            <person name="Good M."/>
            <person name="Goodstein D."/>
            <person name="Lemons D."/>
            <person name="Li W."/>
            <person name="Lyons J.B."/>
            <person name="Morris A."/>
            <person name="Nichols S."/>
            <person name="Richter D.J."/>
            <person name="Salamov A."/>
            <person name="Bork P."/>
            <person name="Lim W.A."/>
            <person name="Manning G."/>
            <person name="Miller W.T."/>
            <person name="McGinnis W."/>
            <person name="Shapiro H."/>
            <person name="Tjian R."/>
            <person name="Grigoriev I.V."/>
            <person name="Rokhsar D."/>
        </authorList>
    </citation>
    <scope>NUCLEOTIDE SEQUENCE [LARGE SCALE GENOMIC DNA]</scope>
    <source>
        <strain evidence="4">MX1 / ATCC 50154</strain>
    </source>
</reference>
<dbReference type="SUPFAM" id="SSF69318">
    <property type="entry name" value="Integrin alpha N-terminal domain"/>
    <property type="match status" value="3"/>
</dbReference>
<proteinExistence type="predicted"/>
<keyword evidence="4" id="KW-1185">Reference proteome</keyword>
<dbReference type="InterPro" id="IPR013517">
    <property type="entry name" value="FG-GAP"/>
</dbReference>
<feature type="signal peptide" evidence="2">
    <location>
        <begin position="1"/>
        <end position="21"/>
    </location>
</feature>
<evidence type="ECO:0000256" key="2">
    <source>
        <dbReference type="SAM" id="SignalP"/>
    </source>
</evidence>
<dbReference type="InParanoid" id="A9UW07"/>
<protein>
    <recommendedName>
        <fullName evidence="5">VCBS repeat-containing protein</fullName>
    </recommendedName>
</protein>
<keyword evidence="1 2" id="KW-0732">Signal</keyword>
<dbReference type="KEGG" id="mbr:MONBRDRAFT_7129"/>
<dbReference type="GeneID" id="5890039"/>
<evidence type="ECO:0000256" key="1">
    <source>
        <dbReference type="ARBA" id="ARBA00022729"/>
    </source>
</evidence>
<dbReference type="PANTHER" id="PTHR45460:SF2">
    <property type="entry name" value="ALPHA 1,3 GLUCANASE, GH71 FAMILY (EUROFUNG)"/>
    <property type="match status" value="1"/>
</dbReference>
<evidence type="ECO:0000313" key="4">
    <source>
        <dbReference type="Proteomes" id="UP000001357"/>
    </source>
</evidence>
<accession>A9UW07</accession>